<feature type="transmembrane region" description="Helical" evidence="19">
    <location>
        <begin position="766"/>
        <end position="787"/>
    </location>
</feature>
<evidence type="ECO:0000256" key="15">
    <source>
        <dbReference type="ARBA" id="ARBA00023201"/>
    </source>
</evidence>
<keyword evidence="9" id="KW-0067">ATP-binding</keyword>
<accession>A0A818X8G3</accession>
<name>A0A818X8G3_9BILA</name>
<dbReference type="InterPro" id="IPR006068">
    <property type="entry name" value="ATPase_P-typ_cation-transptr_C"/>
</dbReference>
<dbReference type="NCBIfam" id="TIGR01494">
    <property type="entry name" value="ATPase_P-type"/>
    <property type="match status" value="2"/>
</dbReference>
<feature type="transmembrane region" description="Helical" evidence="19">
    <location>
        <begin position="58"/>
        <end position="81"/>
    </location>
</feature>
<feature type="transmembrane region" description="Helical" evidence="19">
    <location>
        <begin position="93"/>
        <end position="112"/>
    </location>
</feature>
<evidence type="ECO:0000256" key="12">
    <source>
        <dbReference type="ARBA" id="ARBA00022989"/>
    </source>
</evidence>
<dbReference type="InterPro" id="IPR059000">
    <property type="entry name" value="ATPase_P-type_domA"/>
</dbReference>
<evidence type="ECO:0000313" key="22">
    <source>
        <dbReference type="Proteomes" id="UP000663881"/>
    </source>
</evidence>
<feature type="region of interest" description="Disordered" evidence="18">
    <location>
        <begin position="1093"/>
        <end position="1163"/>
    </location>
</feature>
<dbReference type="GO" id="GO:0098797">
    <property type="term" value="C:plasma membrane protein complex"/>
    <property type="evidence" value="ECO:0007669"/>
    <property type="project" value="UniProtKB-ARBA"/>
</dbReference>
<dbReference type="SUPFAM" id="SSF81653">
    <property type="entry name" value="Calcium ATPase, transduction domain A"/>
    <property type="match status" value="1"/>
</dbReference>
<organism evidence="21 22">
    <name type="scientific">Adineta steineri</name>
    <dbReference type="NCBI Taxonomy" id="433720"/>
    <lineage>
        <taxon>Eukaryota</taxon>
        <taxon>Metazoa</taxon>
        <taxon>Spiralia</taxon>
        <taxon>Gnathifera</taxon>
        <taxon>Rotifera</taxon>
        <taxon>Eurotatoria</taxon>
        <taxon>Bdelloidea</taxon>
        <taxon>Adinetida</taxon>
        <taxon>Adinetidae</taxon>
        <taxon>Adineta</taxon>
    </lineage>
</organism>
<evidence type="ECO:0000256" key="14">
    <source>
        <dbReference type="ARBA" id="ARBA00023136"/>
    </source>
</evidence>
<keyword evidence="3" id="KW-0813">Transport</keyword>
<keyword evidence="5" id="KW-0406">Ion transport</keyword>
<feature type="transmembrane region" description="Helical" evidence="19">
    <location>
        <begin position="884"/>
        <end position="903"/>
    </location>
</feature>
<feature type="transmembrane region" description="Helical" evidence="19">
    <location>
        <begin position="812"/>
        <end position="835"/>
    </location>
</feature>
<dbReference type="FunFam" id="3.40.50.1000:FF:000083">
    <property type="entry name" value="Sodium/potassium-transporting ATPase subunit alpha"/>
    <property type="match status" value="1"/>
</dbReference>
<dbReference type="InterPro" id="IPR008250">
    <property type="entry name" value="ATPase_P-typ_transduc_dom_A_sf"/>
</dbReference>
<evidence type="ECO:0000256" key="11">
    <source>
        <dbReference type="ARBA" id="ARBA00022967"/>
    </source>
</evidence>
<evidence type="ECO:0000256" key="17">
    <source>
        <dbReference type="ARBA" id="ARBA00038795"/>
    </source>
</evidence>
<feature type="compositionally biased region" description="Polar residues" evidence="18">
    <location>
        <begin position="1097"/>
        <end position="1107"/>
    </location>
</feature>
<dbReference type="Gene3D" id="3.40.1110.10">
    <property type="entry name" value="Calcium-transporting ATPase, cytoplasmic domain N"/>
    <property type="match status" value="1"/>
</dbReference>
<comment type="caution">
    <text evidence="21">The sequence shown here is derived from an EMBL/GenBank/DDBJ whole genome shotgun (WGS) entry which is preliminary data.</text>
</comment>
<evidence type="ECO:0000256" key="1">
    <source>
        <dbReference type="ARBA" id="ARBA00004651"/>
    </source>
</evidence>
<evidence type="ECO:0000256" key="13">
    <source>
        <dbReference type="ARBA" id="ARBA00023053"/>
    </source>
</evidence>
<dbReference type="InterPro" id="IPR036412">
    <property type="entry name" value="HAD-like_sf"/>
</dbReference>
<feature type="transmembrane region" description="Helical" evidence="19">
    <location>
        <begin position="740"/>
        <end position="760"/>
    </location>
</feature>
<dbReference type="InterPro" id="IPR005775">
    <property type="entry name" value="P-type_ATPase_IIC"/>
</dbReference>
<dbReference type="Pfam" id="PF00689">
    <property type="entry name" value="Cation_ATPase_C"/>
    <property type="match status" value="1"/>
</dbReference>
<dbReference type="Pfam" id="PF00690">
    <property type="entry name" value="Cation_ATPase_N"/>
    <property type="match status" value="1"/>
</dbReference>
<dbReference type="FunFam" id="3.40.1110.10:FF:000001">
    <property type="entry name" value="Sodium/potassium-transporting ATPase subunit alpha"/>
    <property type="match status" value="1"/>
</dbReference>
<evidence type="ECO:0000256" key="3">
    <source>
        <dbReference type="ARBA" id="ARBA00022448"/>
    </source>
</evidence>
<keyword evidence="10" id="KW-0630">Potassium</keyword>
<dbReference type="Gene3D" id="2.70.150.10">
    <property type="entry name" value="Calcium-transporting ATPase, cytoplasmic transduction domain A"/>
    <property type="match status" value="1"/>
</dbReference>
<dbReference type="InterPro" id="IPR004014">
    <property type="entry name" value="ATPase_P-typ_cation-transptr_N"/>
</dbReference>
<dbReference type="GO" id="GO:0090533">
    <property type="term" value="C:cation-transporting ATPase complex"/>
    <property type="evidence" value="ECO:0007669"/>
    <property type="project" value="UniProtKB-ARBA"/>
</dbReference>
<dbReference type="PANTHER" id="PTHR43294">
    <property type="entry name" value="SODIUM/POTASSIUM-TRANSPORTING ATPASE SUBUNIT ALPHA"/>
    <property type="match status" value="1"/>
</dbReference>
<dbReference type="AlphaFoldDB" id="A0A818X8G3"/>
<comment type="subcellular location">
    <subcellularLocation>
        <location evidence="1">Cell membrane</location>
        <topology evidence="1">Multi-pass membrane protein</topology>
    </subcellularLocation>
</comment>
<feature type="transmembrane region" description="Helical" evidence="19">
    <location>
        <begin position="284"/>
        <end position="310"/>
    </location>
</feature>
<sequence length="1163" mass="130294">MEIDEHRLDLVDLYQRYNTNPTTGLSYSVVRKVFDRDGPNALSSPKIKPQWIKFCRHLFGHFGFLLWIAAILSFIAHGITVITYNKDASNDNLWVGIALTVIVIATGCFSYFQDVKCSQMVDSFNNMVPLQALVIRDGQRMNLPTKEIVVGDIVETKFGDGVPADIRIIESSDFKVDNSSLTGESEPQLRSPEFTNDNVLETKNMAFLSTMAVNGVAKGLVIRTGDHTVMGRIINHASTPSTDDTPITKEIVHFIHIITGIAVFLGISFFIVSLSFGYPLVEAIIFFVSIIIAIVPKGFLVTVTICLTVITGRLAKKNCLVKNSAAIETLGSTSIICADKIGTLTQNRMTIAHMWFDNQIVEADTTESQQSSAYDRSVPGWLALARCAMLCNRGDFRQDPENLARPVLEREMYGDASEAALLKCVELSIGNVIKFREINQKVFEIPFNSTNKYQVSIHETQDGDERFLLVMKGAPERILDRCSSIYIDGTDIELNDYWRDAFNQAYMKLGSMGERVLGFCDLRLPIRDYPKDYQFDEEQINFPVDNLRFLGLMSMADPPRAAVPETIAKCRSAGIKVIMVTGDHPITANTIARATGIISENSETVDDIALRLGVPLQEVNPNDVNACIIHGNDLKDMSSAEIDALLENHKEIVFARTSPQQKVIVIEGCKRQGAIVAMIGDGVNDSPAMKEADIGIAMGIVGSDMTKQTADMILLDDNFASIVTGIEQGRLIFDNLKKSIAYMLTSNIPKMIPFLIYFLMGIPLVLGISTILFIDLLTIISTISLAYEEAETDIMKRRPRNPQQDRLVNKRLILMTYGPIGFIQAAAGLTTYFMIMAENGFLPLRLFGLRKSWESKYINDLQDSYNREWTYEERKQLQFTCQSAFFIAIVICQWAVLIICKTRRNSILKQGMKNYILNGVLIFEIILVATISYIPYFGTALNIYSVKPLPPELTTRRPTKIFLSNVLPPNNSSNRTSTGTSLPVVYRSTTTINEIKTNEHTNIRSRTPLRTSSKNHGEIYTNHHRIQVEPTNEVKRITSPSPIKSQQIIDLQPNITVQYQRLNSPIIKDPLNEAYIDRDHIHTQLLTVERTHKNDNDNISASKQQDLMYNPPILSAPPSSPSNPMWKKSRNKNSIRTGTGTLVTRKNHRPSGRLKNYGDDSDS</sequence>
<keyword evidence="8" id="KW-0547">Nucleotide-binding</keyword>
<dbReference type="GO" id="GO:0016887">
    <property type="term" value="F:ATP hydrolysis activity"/>
    <property type="evidence" value="ECO:0007669"/>
    <property type="project" value="InterPro"/>
</dbReference>
<dbReference type="Gene3D" id="3.40.50.1000">
    <property type="entry name" value="HAD superfamily/HAD-like"/>
    <property type="match status" value="1"/>
</dbReference>
<feature type="compositionally biased region" description="Polar residues" evidence="18">
    <location>
        <begin position="1134"/>
        <end position="1144"/>
    </location>
</feature>
<feature type="transmembrane region" description="Helical" evidence="19">
    <location>
        <begin position="915"/>
        <end position="936"/>
    </location>
</feature>
<evidence type="ECO:0000256" key="4">
    <source>
        <dbReference type="ARBA" id="ARBA00022475"/>
    </source>
</evidence>
<dbReference type="GO" id="GO:0006883">
    <property type="term" value="P:intracellular sodium ion homeostasis"/>
    <property type="evidence" value="ECO:0007669"/>
    <property type="project" value="TreeGrafter"/>
</dbReference>
<dbReference type="InterPro" id="IPR050510">
    <property type="entry name" value="Cation_transp_ATPase_P-type"/>
</dbReference>
<evidence type="ECO:0000256" key="18">
    <source>
        <dbReference type="SAM" id="MobiDB-lite"/>
    </source>
</evidence>
<dbReference type="GO" id="GO:0043226">
    <property type="term" value="C:organelle"/>
    <property type="evidence" value="ECO:0007669"/>
    <property type="project" value="UniProtKB-ARBA"/>
</dbReference>
<dbReference type="SUPFAM" id="SSF81660">
    <property type="entry name" value="Metal cation-transporting ATPase, ATP-binding domain N"/>
    <property type="match status" value="1"/>
</dbReference>
<dbReference type="FunFam" id="2.70.150.10:FF:000003">
    <property type="entry name" value="Sodium/potassium-transporting ATPase subunit alpha"/>
    <property type="match status" value="1"/>
</dbReference>
<keyword evidence="11" id="KW-1278">Translocase</keyword>
<keyword evidence="6" id="KW-0597">Phosphoprotein</keyword>
<dbReference type="GO" id="GO:0005524">
    <property type="term" value="F:ATP binding"/>
    <property type="evidence" value="ECO:0007669"/>
    <property type="project" value="UniProtKB-KW"/>
</dbReference>
<reference evidence="21" key="1">
    <citation type="submission" date="2021-02" db="EMBL/GenBank/DDBJ databases">
        <authorList>
            <person name="Nowell W R."/>
        </authorList>
    </citation>
    <scope>NUCLEOTIDE SEQUENCE</scope>
</reference>
<gene>
    <name evidence="21" type="ORF">OKA104_LOCUS14836</name>
</gene>
<dbReference type="PANTHER" id="PTHR43294:SF13">
    <property type="entry name" value="SODIUM_POTASSIUM-TRANSPORTING ATPASE SUBUNIT ALPHA"/>
    <property type="match status" value="1"/>
</dbReference>
<dbReference type="InterPro" id="IPR001757">
    <property type="entry name" value="P_typ_ATPase"/>
</dbReference>
<dbReference type="GO" id="GO:0036376">
    <property type="term" value="P:sodium ion export across plasma membrane"/>
    <property type="evidence" value="ECO:0007669"/>
    <property type="project" value="TreeGrafter"/>
</dbReference>
<keyword evidence="14 19" id="KW-0472">Membrane</keyword>
<keyword evidence="15" id="KW-0739">Sodium transport</keyword>
<evidence type="ECO:0000313" key="21">
    <source>
        <dbReference type="EMBL" id="CAF3736664.1"/>
    </source>
</evidence>
<dbReference type="PRINTS" id="PR00121">
    <property type="entry name" value="NAKATPASE"/>
</dbReference>
<dbReference type="Pfam" id="PF13246">
    <property type="entry name" value="Cation_ATPase"/>
    <property type="match status" value="1"/>
</dbReference>
<evidence type="ECO:0000259" key="20">
    <source>
        <dbReference type="SMART" id="SM00831"/>
    </source>
</evidence>
<dbReference type="NCBIfam" id="TIGR01106">
    <property type="entry name" value="ATPase-IIC_X-K"/>
    <property type="match status" value="1"/>
</dbReference>
<evidence type="ECO:0000256" key="5">
    <source>
        <dbReference type="ARBA" id="ARBA00022538"/>
    </source>
</evidence>
<dbReference type="Gene3D" id="1.20.1110.10">
    <property type="entry name" value="Calcium-transporting ATPase, transmembrane domain"/>
    <property type="match status" value="1"/>
</dbReference>
<dbReference type="Pfam" id="PF00122">
    <property type="entry name" value="E1-E2_ATPase"/>
    <property type="match status" value="1"/>
</dbReference>
<dbReference type="InterPro" id="IPR023299">
    <property type="entry name" value="ATPase_P-typ_cyto_dom_N"/>
</dbReference>
<dbReference type="SMART" id="SM00831">
    <property type="entry name" value="Cation_ATPase_N"/>
    <property type="match status" value="1"/>
</dbReference>
<comment type="subunit">
    <text evidence="17">The sodium/potassium-transporting ATPase is composed of a catalytic alpha subunit, an auxiliary non-catalytic beta subunit and an additional regulatory subunit.</text>
</comment>
<dbReference type="GO" id="GO:0030007">
    <property type="term" value="P:intracellular potassium ion homeostasis"/>
    <property type="evidence" value="ECO:0007669"/>
    <property type="project" value="TreeGrafter"/>
</dbReference>
<comment type="function">
    <text evidence="16">This is the catalytic component of the active enzyme, which catalyzes the hydrolysis of ATP coupled with the exchange of sodium and potassium ions across the plasma membrane. This action creates the electrochemical gradient of sodium and potassium ions, providing the energy for active transport of various nutrients.</text>
</comment>
<evidence type="ECO:0000256" key="16">
    <source>
        <dbReference type="ARBA" id="ARBA00037422"/>
    </source>
</evidence>
<keyword evidence="12 19" id="KW-1133">Transmembrane helix</keyword>
<dbReference type="InterPro" id="IPR023214">
    <property type="entry name" value="HAD_sf"/>
</dbReference>
<keyword evidence="13" id="KW-0915">Sodium</keyword>
<dbReference type="FunFam" id="1.20.1110.10:FF:000038">
    <property type="entry name" value="Sodium/potassium-transporting ATPase subunit alpha"/>
    <property type="match status" value="1"/>
</dbReference>
<dbReference type="GO" id="GO:0005391">
    <property type="term" value="F:P-type sodium:potassium-exchanging transporter activity"/>
    <property type="evidence" value="ECO:0007669"/>
    <property type="project" value="UniProtKB-ARBA"/>
</dbReference>
<keyword evidence="4" id="KW-1003">Cell membrane</keyword>
<dbReference type="SUPFAM" id="SSF81665">
    <property type="entry name" value="Calcium ATPase, transmembrane domain M"/>
    <property type="match status" value="1"/>
</dbReference>
<dbReference type="PRINTS" id="PR00119">
    <property type="entry name" value="CATATPASE"/>
</dbReference>
<evidence type="ECO:0000256" key="9">
    <source>
        <dbReference type="ARBA" id="ARBA00022840"/>
    </source>
</evidence>
<evidence type="ECO:0000256" key="7">
    <source>
        <dbReference type="ARBA" id="ARBA00022692"/>
    </source>
</evidence>
<evidence type="ECO:0000256" key="8">
    <source>
        <dbReference type="ARBA" id="ARBA00022741"/>
    </source>
</evidence>
<dbReference type="InterPro" id="IPR023298">
    <property type="entry name" value="ATPase_P-typ_TM_dom_sf"/>
</dbReference>
<feature type="non-terminal residue" evidence="21">
    <location>
        <position position="1"/>
    </location>
</feature>
<evidence type="ECO:0000256" key="10">
    <source>
        <dbReference type="ARBA" id="ARBA00022958"/>
    </source>
</evidence>
<evidence type="ECO:0000256" key="6">
    <source>
        <dbReference type="ARBA" id="ARBA00022553"/>
    </source>
</evidence>
<evidence type="ECO:0000256" key="19">
    <source>
        <dbReference type="SAM" id="Phobius"/>
    </source>
</evidence>
<dbReference type="SUPFAM" id="SSF56784">
    <property type="entry name" value="HAD-like"/>
    <property type="match status" value="1"/>
</dbReference>
<feature type="transmembrane region" description="Helical" evidence="19">
    <location>
        <begin position="254"/>
        <end position="278"/>
    </location>
</feature>
<feature type="domain" description="Cation-transporting P-type ATPase N-terminal" evidence="20">
    <location>
        <begin position="4"/>
        <end position="78"/>
    </location>
</feature>
<keyword evidence="5" id="KW-0633">Potassium transport</keyword>
<evidence type="ECO:0000256" key="2">
    <source>
        <dbReference type="ARBA" id="ARBA00006934"/>
    </source>
</evidence>
<dbReference type="GO" id="GO:1902600">
    <property type="term" value="P:proton transmembrane transport"/>
    <property type="evidence" value="ECO:0007669"/>
    <property type="project" value="TreeGrafter"/>
</dbReference>
<protein>
    <recommendedName>
        <fullName evidence="20">Cation-transporting P-type ATPase N-terminal domain-containing protein</fullName>
    </recommendedName>
</protein>
<dbReference type="EMBL" id="CAJOAY010000796">
    <property type="protein sequence ID" value="CAF3736664.1"/>
    <property type="molecule type" value="Genomic_DNA"/>
</dbReference>
<keyword evidence="7 19" id="KW-0812">Transmembrane</keyword>
<dbReference type="GO" id="GO:1990573">
    <property type="term" value="P:potassium ion import across plasma membrane"/>
    <property type="evidence" value="ECO:0007669"/>
    <property type="project" value="TreeGrafter"/>
</dbReference>
<proteinExistence type="inferred from homology"/>
<comment type="similarity">
    <text evidence="2">Belongs to the cation transport ATPase (P-type) (TC 3.A.3) family. Type IIC subfamily.</text>
</comment>
<dbReference type="Proteomes" id="UP000663881">
    <property type="component" value="Unassembled WGS sequence"/>
</dbReference>